<dbReference type="Pfam" id="PF02481">
    <property type="entry name" value="DNA_processg_A"/>
    <property type="match status" value="1"/>
</dbReference>
<sequence>MCTIFFSGSRSISKLNKKISERISNNILNKGFSIVVGDANGIDKAIQKLLLNKSYKNVIIFCSGNTCRNNLGNWKSENIETDAKGREFFEAKDKKMADIADYGFVIWDGKSIGSLNNIAELLQRDKSSLVYFKPKDEFISISSEENLRNLLDINSNQINNKIKNKGSIYLKKIIAPQIRLF</sequence>
<feature type="domain" description="Smf/DprA SLOG" evidence="1">
    <location>
        <begin position="8"/>
        <end position="65"/>
    </location>
</feature>
<evidence type="ECO:0000259" key="1">
    <source>
        <dbReference type="Pfam" id="PF02481"/>
    </source>
</evidence>
<evidence type="ECO:0000313" key="2">
    <source>
        <dbReference type="EMBL" id="TCP95192.1"/>
    </source>
</evidence>
<gene>
    <name evidence="2" type="ORF">EDC44_11023</name>
</gene>
<dbReference type="Proteomes" id="UP000295763">
    <property type="component" value="Unassembled WGS sequence"/>
</dbReference>
<dbReference type="Gene3D" id="3.40.50.450">
    <property type="match status" value="1"/>
</dbReference>
<reference evidence="2 3" key="1">
    <citation type="submission" date="2019-03" db="EMBL/GenBank/DDBJ databases">
        <title>Genomic Encyclopedia of Type Strains, Phase IV (KMG-IV): sequencing the most valuable type-strain genomes for metagenomic binning, comparative biology and taxonomic classification.</title>
        <authorList>
            <person name="Goeker M."/>
        </authorList>
    </citation>
    <scope>NUCLEOTIDE SEQUENCE [LARGE SCALE GENOMIC DNA]</scope>
    <source>
        <strain evidence="2 3">DSM 28404</strain>
    </source>
</reference>
<dbReference type="SUPFAM" id="SSF102405">
    <property type="entry name" value="MCP/YpsA-like"/>
    <property type="match status" value="1"/>
</dbReference>
<dbReference type="RefSeq" id="WP_131976462.1">
    <property type="nucleotide sequence ID" value="NZ_SLYB01000010.1"/>
</dbReference>
<proteinExistence type="predicted"/>
<keyword evidence="3" id="KW-1185">Reference proteome</keyword>
<dbReference type="AlphaFoldDB" id="A0A4R2TK22"/>
<dbReference type="OrthoDB" id="9788479at2"/>
<evidence type="ECO:0000313" key="3">
    <source>
        <dbReference type="Proteomes" id="UP000295763"/>
    </source>
</evidence>
<organism evidence="2 3">
    <name type="scientific">Cricetibacter osteomyelitidis</name>
    <dbReference type="NCBI Taxonomy" id="1521931"/>
    <lineage>
        <taxon>Bacteria</taxon>
        <taxon>Pseudomonadati</taxon>
        <taxon>Pseudomonadota</taxon>
        <taxon>Gammaproteobacteria</taxon>
        <taxon>Pasteurellales</taxon>
        <taxon>Pasteurellaceae</taxon>
        <taxon>Cricetibacter</taxon>
    </lineage>
</organism>
<comment type="caution">
    <text evidence="2">The sequence shown here is derived from an EMBL/GenBank/DDBJ whole genome shotgun (WGS) entry which is preliminary data.</text>
</comment>
<dbReference type="EMBL" id="SLYB01000010">
    <property type="protein sequence ID" value="TCP95192.1"/>
    <property type="molecule type" value="Genomic_DNA"/>
</dbReference>
<protein>
    <recommendedName>
        <fullName evidence="1">Smf/DprA SLOG domain-containing protein</fullName>
    </recommendedName>
</protein>
<name>A0A4R2TK22_9PAST</name>
<dbReference type="GO" id="GO:0009294">
    <property type="term" value="P:DNA-mediated transformation"/>
    <property type="evidence" value="ECO:0007669"/>
    <property type="project" value="InterPro"/>
</dbReference>
<accession>A0A4R2TK22</accession>
<dbReference type="InterPro" id="IPR057666">
    <property type="entry name" value="DrpA_SLOG"/>
</dbReference>